<keyword evidence="6" id="KW-0408">Iron</keyword>
<dbReference type="Gene3D" id="1.10.340.30">
    <property type="entry name" value="Hypothetical protein, domain 2"/>
    <property type="match status" value="1"/>
</dbReference>
<dbReference type="PANTHER" id="PTHR43286">
    <property type="entry name" value="ENDONUCLEASE III-LIKE PROTEIN 1"/>
    <property type="match status" value="1"/>
</dbReference>
<dbReference type="GO" id="GO:0140078">
    <property type="term" value="F:class I DNA-(apurinic or apyrimidinic site) endonuclease activity"/>
    <property type="evidence" value="ECO:0007669"/>
    <property type="project" value="UniProtKB-EC"/>
</dbReference>
<feature type="domain" description="HhH-GPD" evidence="12">
    <location>
        <begin position="98"/>
        <end position="247"/>
    </location>
</feature>
<keyword evidence="14" id="KW-1185">Reference proteome</keyword>
<dbReference type="SMART" id="SM00478">
    <property type="entry name" value="ENDO3c"/>
    <property type="match status" value="1"/>
</dbReference>
<comment type="catalytic activity">
    <reaction evidence="11">
        <text>2'-deoxyribonucleotide-(2'-deoxyribose 5'-phosphate)-2'-deoxyribonucleotide-DNA = a 3'-end 2'-deoxyribonucleotide-(2,3-dehydro-2,3-deoxyribose 5'-phosphate)-DNA + a 5'-end 5'-phospho-2'-deoxyribonucleoside-DNA + H(+)</text>
        <dbReference type="Rhea" id="RHEA:66592"/>
        <dbReference type="Rhea" id="RHEA-COMP:13180"/>
        <dbReference type="Rhea" id="RHEA-COMP:16897"/>
        <dbReference type="Rhea" id="RHEA-COMP:17067"/>
        <dbReference type="ChEBI" id="CHEBI:15378"/>
        <dbReference type="ChEBI" id="CHEBI:136412"/>
        <dbReference type="ChEBI" id="CHEBI:157695"/>
        <dbReference type="ChEBI" id="CHEBI:167181"/>
        <dbReference type="EC" id="4.2.99.18"/>
    </reaction>
</comment>
<keyword evidence="8 11" id="KW-0234">DNA repair</keyword>
<keyword evidence="11" id="KW-0496">Mitochondrion</keyword>
<accession>A0A1Y1WRI4</accession>
<dbReference type="Pfam" id="PF00730">
    <property type="entry name" value="HhH-GPD"/>
    <property type="match status" value="1"/>
</dbReference>
<evidence type="ECO:0000256" key="4">
    <source>
        <dbReference type="ARBA" id="ARBA00022763"/>
    </source>
</evidence>
<keyword evidence="4 11" id="KW-0227">DNA damage</keyword>
<dbReference type="Pfam" id="PF00633">
    <property type="entry name" value="HHH"/>
    <property type="match status" value="1"/>
</dbReference>
<name>A0A1Y1WRI4_9FUNG</name>
<dbReference type="InterPro" id="IPR000445">
    <property type="entry name" value="HhH_motif"/>
</dbReference>
<dbReference type="CDD" id="cd00056">
    <property type="entry name" value="ENDO3c"/>
    <property type="match status" value="1"/>
</dbReference>
<dbReference type="InterPro" id="IPR030841">
    <property type="entry name" value="NTH1"/>
</dbReference>
<protein>
    <recommendedName>
        <fullName evidence="11">Endonuclease III homolog</fullName>
        <ecNumber evidence="11">3.2.2.-</ecNumber>
        <ecNumber evidence="11">4.2.99.18</ecNumber>
    </recommendedName>
    <alternativeName>
        <fullName evidence="11">Bifunctional DNA N-glycosylase/DNA-(apurinic or apyrimidinic site) lyase</fullName>
        <shortName evidence="11">DNA glycosylase/AP lyase</shortName>
    </alternativeName>
</protein>
<dbReference type="GO" id="GO:0006285">
    <property type="term" value="P:base-excision repair, AP site formation"/>
    <property type="evidence" value="ECO:0007669"/>
    <property type="project" value="UniProtKB-UniRule"/>
</dbReference>
<dbReference type="EMBL" id="MCFG01000319">
    <property type="protein sequence ID" value="ORX76082.1"/>
    <property type="molecule type" value="Genomic_DNA"/>
</dbReference>
<dbReference type="GO" id="GO:0005634">
    <property type="term" value="C:nucleus"/>
    <property type="evidence" value="ECO:0007669"/>
    <property type="project" value="UniProtKB-SubCell"/>
</dbReference>
<evidence type="ECO:0000256" key="10">
    <source>
        <dbReference type="ARBA" id="ARBA00023295"/>
    </source>
</evidence>
<evidence type="ECO:0000256" key="2">
    <source>
        <dbReference type="ARBA" id="ARBA00022485"/>
    </source>
</evidence>
<dbReference type="PANTHER" id="PTHR43286:SF1">
    <property type="entry name" value="ENDONUCLEASE III-LIKE PROTEIN 1"/>
    <property type="match status" value="1"/>
</dbReference>
<dbReference type="GO" id="GO:0003677">
    <property type="term" value="F:DNA binding"/>
    <property type="evidence" value="ECO:0007669"/>
    <property type="project" value="UniProtKB-UniRule"/>
</dbReference>
<evidence type="ECO:0000256" key="11">
    <source>
        <dbReference type="HAMAP-Rule" id="MF_03183"/>
    </source>
</evidence>
<gene>
    <name evidence="11" type="primary">NTH1</name>
    <name evidence="13" type="ORF">BCR32DRAFT_209572</name>
</gene>
<comment type="caution">
    <text evidence="11">Lacks conserved residue(s) required for the propagation of feature annotation.</text>
</comment>
<keyword evidence="7" id="KW-0411">Iron-sulfur</keyword>
<comment type="caution">
    <text evidence="13">The sequence shown here is derived from an EMBL/GenBank/DDBJ whole genome shotgun (WGS) entry which is preliminary data.</text>
</comment>
<evidence type="ECO:0000256" key="1">
    <source>
        <dbReference type="ARBA" id="ARBA00008343"/>
    </source>
</evidence>
<evidence type="ECO:0000256" key="3">
    <source>
        <dbReference type="ARBA" id="ARBA00022723"/>
    </source>
</evidence>
<dbReference type="GO" id="GO:0046872">
    <property type="term" value="F:metal ion binding"/>
    <property type="evidence" value="ECO:0007669"/>
    <property type="project" value="UniProtKB-KW"/>
</dbReference>
<evidence type="ECO:0000313" key="13">
    <source>
        <dbReference type="EMBL" id="ORX76082.1"/>
    </source>
</evidence>
<dbReference type="STRING" id="1754192.A0A1Y1WRI4"/>
<dbReference type="GO" id="GO:0006289">
    <property type="term" value="P:nucleotide-excision repair"/>
    <property type="evidence" value="ECO:0007669"/>
    <property type="project" value="TreeGrafter"/>
</dbReference>
<evidence type="ECO:0000256" key="9">
    <source>
        <dbReference type="ARBA" id="ARBA00023239"/>
    </source>
</evidence>
<dbReference type="EC" id="4.2.99.18" evidence="11"/>
<evidence type="ECO:0000259" key="12">
    <source>
        <dbReference type="SMART" id="SM00478"/>
    </source>
</evidence>
<dbReference type="GO" id="GO:0005739">
    <property type="term" value="C:mitochondrion"/>
    <property type="evidence" value="ECO:0007669"/>
    <property type="project" value="UniProtKB-SubCell"/>
</dbReference>
<dbReference type="GO" id="GO:0000703">
    <property type="term" value="F:oxidized pyrimidine nucleobase lesion DNA N-glycosylase activity"/>
    <property type="evidence" value="ECO:0007669"/>
    <property type="project" value="UniProtKB-UniRule"/>
</dbReference>
<keyword evidence="10 11" id="KW-0326">Glycosidase</keyword>
<evidence type="ECO:0000256" key="8">
    <source>
        <dbReference type="ARBA" id="ARBA00023204"/>
    </source>
</evidence>
<dbReference type="InterPro" id="IPR003265">
    <property type="entry name" value="HhH-GPD_domain"/>
</dbReference>
<proteinExistence type="inferred from homology"/>
<dbReference type="InterPro" id="IPR023170">
    <property type="entry name" value="HhH_base_excis_C"/>
</dbReference>
<evidence type="ECO:0000256" key="7">
    <source>
        <dbReference type="ARBA" id="ARBA00023014"/>
    </source>
</evidence>
<sequence length="273" mass="31522">MNNSINNKDITENNKKVGKKLKKEIKLETISKEENENIKDNVKGKVKIPKHWLQTYNEIKEYRKNNEAPVDTQGCERLANENLPPKQYRYQVLISLMLSSQTKDQITAAAIRNLQKKGLSVENILKMSEKDIDKCIEKVGFHNRKTIYIKKTTEILHEKYDDDIPDNIQELVKLPGVGKKMGYLTLQVAWNKNMGIGVDVHVHRISERLGWIEKSKNPEIARSNLESWLPNTYWKEINPLLVGFGQICCLPVNPKCSQCPVTNCPSRRKNIKK</sequence>
<keyword evidence="11" id="KW-0539">Nucleus</keyword>
<comment type="similarity">
    <text evidence="1 11">Belongs to the Nth/MutY family.</text>
</comment>
<organism evidence="13 14">
    <name type="scientific">Anaeromyces robustus</name>
    <dbReference type="NCBI Taxonomy" id="1754192"/>
    <lineage>
        <taxon>Eukaryota</taxon>
        <taxon>Fungi</taxon>
        <taxon>Fungi incertae sedis</taxon>
        <taxon>Chytridiomycota</taxon>
        <taxon>Chytridiomycota incertae sedis</taxon>
        <taxon>Neocallimastigomycetes</taxon>
        <taxon>Neocallimastigales</taxon>
        <taxon>Neocallimastigaceae</taxon>
        <taxon>Anaeromyces</taxon>
    </lineage>
</organism>
<dbReference type="AlphaFoldDB" id="A0A1Y1WRI4"/>
<keyword evidence="9 11" id="KW-0456">Lyase</keyword>
<dbReference type="HAMAP" id="MF_03183">
    <property type="entry name" value="Endonuclease_III_Nth"/>
    <property type="match status" value="1"/>
</dbReference>
<dbReference type="FunFam" id="1.10.340.30:FF:000005">
    <property type="entry name" value="Endonuclease III-like protein 1"/>
    <property type="match status" value="1"/>
</dbReference>
<reference evidence="13 14" key="1">
    <citation type="submission" date="2016-08" db="EMBL/GenBank/DDBJ databases">
        <title>A Parts List for Fungal Cellulosomes Revealed by Comparative Genomics.</title>
        <authorList>
            <consortium name="DOE Joint Genome Institute"/>
            <person name="Haitjema C.H."/>
            <person name="Gilmore S.P."/>
            <person name="Henske J.K."/>
            <person name="Solomon K.V."/>
            <person name="De Groot R."/>
            <person name="Kuo A."/>
            <person name="Mondo S.J."/>
            <person name="Salamov A.A."/>
            <person name="Labutti K."/>
            <person name="Zhao Z."/>
            <person name="Chiniquy J."/>
            <person name="Barry K."/>
            <person name="Brewer H.M."/>
            <person name="Purvine S.O."/>
            <person name="Wright A.T."/>
            <person name="Boxma B."/>
            <person name="Van Alen T."/>
            <person name="Hackstein J.H."/>
            <person name="Baker S.E."/>
            <person name="Grigoriev I.V."/>
            <person name="O'Malley M.A."/>
        </authorList>
    </citation>
    <scope>NUCLEOTIDE SEQUENCE [LARGE SCALE GENOMIC DNA]</scope>
    <source>
        <strain evidence="13 14">S4</strain>
    </source>
</reference>
<evidence type="ECO:0000256" key="5">
    <source>
        <dbReference type="ARBA" id="ARBA00022801"/>
    </source>
</evidence>
<dbReference type="GO" id="GO:0051539">
    <property type="term" value="F:4 iron, 4 sulfur cluster binding"/>
    <property type="evidence" value="ECO:0007669"/>
    <property type="project" value="UniProtKB-KW"/>
</dbReference>
<dbReference type="Gene3D" id="1.10.1670.10">
    <property type="entry name" value="Helix-hairpin-Helix base-excision DNA repair enzymes (C-terminal)"/>
    <property type="match status" value="1"/>
</dbReference>
<dbReference type="EC" id="3.2.2.-" evidence="11"/>
<dbReference type="OrthoDB" id="2099276at2759"/>
<keyword evidence="3" id="KW-0479">Metal-binding</keyword>
<comment type="function">
    <text evidence="11">Bifunctional DNA N-glycosylase with associated apurinic/apyrimidinic (AP) lyase function that catalyzes the first step in base excision repair (BER), the primary repair pathway for the repair of oxidative DNA damage. The DNA N-glycosylase activity releases the damaged DNA base from DNA by cleaving the N-glycosidic bond, leaving an AP site. The AP lyase activity cleaves the phosphodiester bond 3' to the AP site by a beta-elimination. Primarily recognizes and repairs oxidative base damage of pyrimidines.</text>
</comment>
<keyword evidence="5 11" id="KW-0378">Hydrolase</keyword>
<dbReference type="InterPro" id="IPR011257">
    <property type="entry name" value="DNA_glycosylase"/>
</dbReference>
<keyword evidence="2" id="KW-0004">4Fe-4S</keyword>
<dbReference type="SUPFAM" id="SSF48150">
    <property type="entry name" value="DNA-glycosylase"/>
    <property type="match status" value="1"/>
</dbReference>
<reference evidence="13 14" key="2">
    <citation type="submission" date="2016-08" db="EMBL/GenBank/DDBJ databases">
        <title>Pervasive Adenine N6-methylation of Active Genes in Fungi.</title>
        <authorList>
            <consortium name="DOE Joint Genome Institute"/>
            <person name="Mondo S.J."/>
            <person name="Dannebaum R.O."/>
            <person name="Kuo R.C."/>
            <person name="Labutti K."/>
            <person name="Haridas S."/>
            <person name="Kuo A."/>
            <person name="Salamov A."/>
            <person name="Ahrendt S.R."/>
            <person name="Lipzen A."/>
            <person name="Sullivan W."/>
            <person name="Andreopoulos W.B."/>
            <person name="Clum A."/>
            <person name="Lindquist E."/>
            <person name="Daum C."/>
            <person name="Ramamoorthy G.K."/>
            <person name="Gryganskyi A."/>
            <person name="Culley D."/>
            <person name="Magnuson J.K."/>
            <person name="James T.Y."/>
            <person name="O'Malley M.A."/>
            <person name="Stajich J.E."/>
            <person name="Spatafora J.W."/>
            <person name="Visel A."/>
            <person name="Grigoriev I.V."/>
        </authorList>
    </citation>
    <scope>NUCLEOTIDE SEQUENCE [LARGE SCALE GENOMIC DNA]</scope>
    <source>
        <strain evidence="13 14">S4</strain>
    </source>
</reference>
<dbReference type="Proteomes" id="UP000193944">
    <property type="component" value="Unassembled WGS sequence"/>
</dbReference>
<evidence type="ECO:0000256" key="6">
    <source>
        <dbReference type="ARBA" id="ARBA00023004"/>
    </source>
</evidence>
<evidence type="ECO:0000313" key="14">
    <source>
        <dbReference type="Proteomes" id="UP000193944"/>
    </source>
</evidence>
<comment type="subcellular location">
    <subcellularLocation>
        <location evidence="11">Nucleus</location>
    </subcellularLocation>
    <subcellularLocation>
        <location evidence="11">Mitochondrion</location>
    </subcellularLocation>
</comment>